<proteinExistence type="inferred from homology"/>
<dbReference type="InterPro" id="IPR015889">
    <property type="entry name" value="Intradiol_dOase_core"/>
</dbReference>
<keyword evidence="3" id="KW-0560">Oxidoreductase</keyword>
<dbReference type="EMBL" id="JAQMWT010000435">
    <property type="protein sequence ID" value="KAJ8601410.1"/>
    <property type="molecule type" value="Genomic_DNA"/>
</dbReference>
<comment type="similarity">
    <text evidence="1">Belongs to the intradiol ring-cleavage dioxygenase family.</text>
</comment>
<reference evidence="5" key="1">
    <citation type="submission" date="2023-01" db="EMBL/GenBank/DDBJ databases">
        <title>Metagenome sequencing of chrysophaentin producing Chrysophaeum taylorii.</title>
        <authorList>
            <person name="Davison J."/>
            <person name="Bewley C."/>
        </authorList>
    </citation>
    <scope>NUCLEOTIDE SEQUENCE</scope>
    <source>
        <strain evidence="5">NIES-1699</strain>
    </source>
</reference>
<dbReference type="GO" id="GO:0016702">
    <property type="term" value="F:oxidoreductase activity, acting on single donors with incorporation of molecular oxygen, incorporation of two atoms of oxygen"/>
    <property type="evidence" value="ECO:0007669"/>
    <property type="project" value="InterPro"/>
</dbReference>
<keyword evidence="6" id="KW-1185">Reference proteome</keyword>
<dbReference type="Proteomes" id="UP001230188">
    <property type="component" value="Unassembled WGS sequence"/>
</dbReference>
<evidence type="ECO:0000259" key="4">
    <source>
        <dbReference type="Pfam" id="PF00775"/>
    </source>
</evidence>
<evidence type="ECO:0000256" key="2">
    <source>
        <dbReference type="ARBA" id="ARBA00022964"/>
    </source>
</evidence>
<feature type="domain" description="Intradiol ring-cleavage dioxygenases" evidence="4">
    <location>
        <begin position="161"/>
        <end position="278"/>
    </location>
</feature>
<sequence length="395" mass="42419">MRALNAWLISNSCGALEVGETWRSELLTAIGFDLSSLSPHSALLQSQVTEELWLATHERWVERASCGGAERSGVTPRKERTQGMAVHPVCVNSAGLDGRDCGGTKCMSSNMRDAEPWENDIPSPFYAASTHVGASEATACGFVALPAAIRNPLSGSSYANANMVLYGRVVNSQARPVPRATVEIWHADQYGRFGEIATPLAEAHRAAGSLPKSERSETGCRAALTTDDHGRFSVRTVLPGRYGPPQHVELRVTAEGITPLVTKIYVGDDPFFETTLRENIASLRVEQRVVFPTVVDATNRTVNVTVVVRPSNADGRQFRGAWSDGRGFVDVASNGVHFLAVEVPTPRRWGSIGGEHDDAFTIRNASATPIVSSGLTARCGVASIDSCPGIDTYVL</sequence>
<dbReference type="PANTHER" id="PTHR33711">
    <property type="entry name" value="DIOXYGENASE, PUTATIVE (AFU_ORTHOLOGUE AFUA_2G02910)-RELATED"/>
    <property type="match status" value="1"/>
</dbReference>
<evidence type="ECO:0000313" key="6">
    <source>
        <dbReference type="Proteomes" id="UP001230188"/>
    </source>
</evidence>
<evidence type="ECO:0000313" key="5">
    <source>
        <dbReference type="EMBL" id="KAJ8601410.1"/>
    </source>
</evidence>
<dbReference type="Gene3D" id="2.60.130.10">
    <property type="entry name" value="Aromatic compound dioxygenase"/>
    <property type="match status" value="1"/>
</dbReference>
<dbReference type="SUPFAM" id="SSF49482">
    <property type="entry name" value="Aromatic compound dioxygenase"/>
    <property type="match status" value="1"/>
</dbReference>
<protein>
    <recommendedName>
        <fullName evidence="4">Intradiol ring-cleavage dioxygenases domain-containing protein</fullName>
    </recommendedName>
</protein>
<dbReference type="PANTHER" id="PTHR33711:SF10">
    <property type="entry name" value="INTRADIOL RING-CLEAVAGE DIOXYGENASES DOMAIN-CONTAINING PROTEIN"/>
    <property type="match status" value="1"/>
</dbReference>
<dbReference type="InterPro" id="IPR050770">
    <property type="entry name" value="Intradiol_RC_Dioxygenase"/>
</dbReference>
<dbReference type="GO" id="GO:0008199">
    <property type="term" value="F:ferric iron binding"/>
    <property type="evidence" value="ECO:0007669"/>
    <property type="project" value="InterPro"/>
</dbReference>
<dbReference type="AlphaFoldDB" id="A0AAD7XMI9"/>
<evidence type="ECO:0000256" key="3">
    <source>
        <dbReference type="ARBA" id="ARBA00023002"/>
    </source>
</evidence>
<comment type="caution">
    <text evidence="5">The sequence shown here is derived from an EMBL/GenBank/DDBJ whole genome shotgun (WGS) entry which is preliminary data.</text>
</comment>
<organism evidence="5 6">
    <name type="scientific">Chrysophaeum taylorii</name>
    <dbReference type="NCBI Taxonomy" id="2483200"/>
    <lineage>
        <taxon>Eukaryota</taxon>
        <taxon>Sar</taxon>
        <taxon>Stramenopiles</taxon>
        <taxon>Ochrophyta</taxon>
        <taxon>Pelagophyceae</taxon>
        <taxon>Pelagomonadales</taxon>
        <taxon>Pelagomonadaceae</taxon>
        <taxon>Chrysophaeum</taxon>
    </lineage>
</organism>
<name>A0AAD7XMI9_9STRA</name>
<accession>A0AAD7XMI9</accession>
<gene>
    <name evidence="5" type="ORF">CTAYLR_005041</name>
</gene>
<dbReference type="InterPro" id="IPR000627">
    <property type="entry name" value="Intradiol_dOase_C"/>
</dbReference>
<evidence type="ECO:0000256" key="1">
    <source>
        <dbReference type="ARBA" id="ARBA00007825"/>
    </source>
</evidence>
<keyword evidence="2" id="KW-0223">Dioxygenase</keyword>
<dbReference type="Pfam" id="PF00775">
    <property type="entry name" value="Dioxygenase_C"/>
    <property type="match status" value="1"/>
</dbReference>